<reference evidence="1" key="1">
    <citation type="submission" date="2015-10" db="EMBL/GenBank/DDBJ databases">
        <authorList>
            <person name="Gilbert D.G."/>
        </authorList>
    </citation>
    <scope>NUCLEOTIDE SEQUENCE</scope>
</reference>
<dbReference type="InterPro" id="IPR011990">
    <property type="entry name" value="TPR-like_helical_dom_sf"/>
</dbReference>
<dbReference type="PANTHER" id="PTHR11102:SF160">
    <property type="entry name" value="ERAD-ASSOCIATED E3 UBIQUITIN-PROTEIN LIGASE COMPONENT HRD3"/>
    <property type="match status" value="1"/>
</dbReference>
<dbReference type="SMART" id="SM00671">
    <property type="entry name" value="SEL1"/>
    <property type="match status" value="4"/>
</dbReference>
<dbReference type="SUPFAM" id="SSF81901">
    <property type="entry name" value="HCP-like"/>
    <property type="match status" value="1"/>
</dbReference>
<dbReference type="InterPro" id="IPR050767">
    <property type="entry name" value="Sel1_AlgK"/>
</dbReference>
<dbReference type="EMBL" id="CZQE01000397">
    <property type="protein sequence ID" value="CUS46802.1"/>
    <property type="molecule type" value="Genomic_DNA"/>
</dbReference>
<organism evidence="1">
    <name type="scientific">hydrothermal vent metagenome</name>
    <dbReference type="NCBI Taxonomy" id="652676"/>
    <lineage>
        <taxon>unclassified sequences</taxon>
        <taxon>metagenomes</taxon>
        <taxon>ecological metagenomes</taxon>
    </lineage>
</organism>
<gene>
    <name evidence="1" type="ORF">MGWOODY_Smn2361</name>
</gene>
<dbReference type="Pfam" id="PF08238">
    <property type="entry name" value="Sel1"/>
    <property type="match status" value="5"/>
</dbReference>
<dbReference type="InterPro" id="IPR006597">
    <property type="entry name" value="Sel1-like"/>
</dbReference>
<dbReference type="PANTHER" id="PTHR11102">
    <property type="entry name" value="SEL-1-LIKE PROTEIN"/>
    <property type="match status" value="1"/>
</dbReference>
<protein>
    <submittedName>
        <fullName evidence="1">FOG: TPR repeat, SEL1 subfamily</fullName>
    </submittedName>
</protein>
<accession>A0A170PQA3</accession>
<dbReference type="AlphaFoldDB" id="A0A170PQA3"/>
<name>A0A170PQA3_9ZZZZ</name>
<evidence type="ECO:0000313" key="1">
    <source>
        <dbReference type="EMBL" id="CUS46802.1"/>
    </source>
</evidence>
<dbReference type="Gene3D" id="1.25.40.10">
    <property type="entry name" value="Tetratricopeptide repeat domain"/>
    <property type="match status" value="1"/>
</dbReference>
<sequence>MTGEDLNALTPDGIAARLSGPPEERAAFVRQAAEAGLAEAQAVYGQMLLDGAGVAKDAAAALGWFTRAAAQHHLMAINMVGRCYDLGWGTAPDKARAAECYRIAAERGLDWGMYNYATLLALGHGVAEDKPTALGLFQQAAALGNAKAINFVGSFHEDGWVVPRDMAKAARCYARAAQGGDFRGCFNHARMLGAAGKTEEAIGWLKRAGETATPAFVEKASAWLATADLPAFRVRGVQALRIGAGLP</sequence>
<proteinExistence type="predicted"/>